<dbReference type="GO" id="GO:0005886">
    <property type="term" value="C:plasma membrane"/>
    <property type="evidence" value="ECO:0007669"/>
    <property type="project" value="UniProtKB-SubCell"/>
</dbReference>
<feature type="compositionally biased region" description="Basic and acidic residues" evidence="10">
    <location>
        <begin position="30"/>
        <end position="43"/>
    </location>
</feature>
<evidence type="ECO:0000256" key="5">
    <source>
        <dbReference type="ARBA" id="ARBA00022927"/>
    </source>
</evidence>
<dbReference type="AlphaFoldDB" id="A0A2A9DKQ0"/>
<keyword evidence="2 9" id="KW-0813">Transport</keyword>
<evidence type="ECO:0000256" key="2">
    <source>
        <dbReference type="ARBA" id="ARBA00022448"/>
    </source>
</evidence>
<keyword evidence="6 9" id="KW-1133">Transmembrane helix</keyword>
<dbReference type="STRING" id="1724.GCA_001044175_01616"/>
<comment type="subcellular location">
    <subcellularLocation>
        <location evidence="9">Cell membrane</location>
        <topology evidence="9">Single-pass membrane protein</topology>
    </subcellularLocation>
    <subcellularLocation>
        <location evidence="1">Membrane</location>
    </subcellularLocation>
</comment>
<dbReference type="PANTHER" id="PTHR33910:SF1">
    <property type="entry name" value="PROTEIN TRANSLOCASE SUBUNIT SECE"/>
    <property type="match status" value="1"/>
</dbReference>
<dbReference type="GO" id="GO:0009306">
    <property type="term" value="P:protein secretion"/>
    <property type="evidence" value="ECO:0007669"/>
    <property type="project" value="UniProtKB-UniRule"/>
</dbReference>
<dbReference type="InterPro" id="IPR001901">
    <property type="entry name" value="Translocase_SecE/Sec61-g"/>
</dbReference>
<feature type="region of interest" description="Disordered" evidence="10">
    <location>
        <begin position="1"/>
        <end position="45"/>
    </location>
</feature>
<protein>
    <recommendedName>
        <fullName evidence="9">Protein translocase subunit SecE</fullName>
    </recommendedName>
</protein>
<evidence type="ECO:0000256" key="3">
    <source>
        <dbReference type="ARBA" id="ARBA00022475"/>
    </source>
</evidence>
<comment type="similarity">
    <text evidence="9">Belongs to the SecE/SEC61-gamma family.</text>
</comment>
<dbReference type="OrthoDB" id="9805743at2"/>
<comment type="subunit">
    <text evidence="9">Component of the Sec protein translocase complex. Heterotrimer consisting of SecY, SecE and SecG subunits. The heterotrimers can form oligomers, although 1 heterotrimer is thought to be able to translocate proteins. Interacts with the ribosome. Interacts with SecDF, and other proteins may be involved. Interacts with SecA.</text>
</comment>
<dbReference type="GO" id="GO:0006605">
    <property type="term" value="P:protein targeting"/>
    <property type="evidence" value="ECO:0007669"/>
    <property type="project" value="UniProtKB-UniRule"/>
</dbReference>
<dbReference type="InterPro" id="IPR038379">
    <property type="entry name" value="SecE_sf"/>
</dbReference>
<sequence length="104" mass="11282">MSEPVDPQKRTPTGKRQRTGAATTTTASYEAKKVDTPDGEDNKGNGVVSFLPEVVQEMRKVIWPTAREMVTYTLVVFGFLIILTALVFGVDAAAGWGVEQVLVP</sequence>
<dbReference type="GO" id="GO:0008320">
    <property type="term" value="F:protein transmembrane transporter activity"/>
    <property type="evidence" value="ECO:0007669"/>
    <property type="project" value="UniProtKB-UniRule"/>
</dbReference>
<dbReference type="Proteomes" id="UP000221653">
    <property type="component" value="Unassembled WGS sequence"/>
</dbReference>
<organism evidence="11 12">
    <name type="scientific">Corynebacterium renale</name>
    <dbReference type="NCBI Taxonomy" id="1724"/>
    <lineage>
        <taxon>Bacteria</taxon>
        <taxon>Bacillati</taxon>
        <taxon>Actinomycetota</taxon>
        <taxon>Actinomycetes</taxon>
        <taxon>Mycobacteriales</taxon>
        <taxon>Corynebacteriaceae</taxon>
        <taxon>Corynebacterium</taxon>
    </lineage>
</organism>
<evidence type="ECO:0000256" key="9">
    <source>
        <dbReference type="HAMAP-Rule" id="MF_00422"/>
    </source>
</evidence>
<dbReference type="GO" id="GO:0043952">
    <property type="term" value="P:protein transport by the Sec complex"/>
    <property type="evidence" value="ECO:0007669"/>
    <property type="project" value="UniProtKB-UniRule"/>
</dbReference>
<dbReference type="PANTHER" id="PTHR33910">
    <property type="entry name" value="PROTEIN TRANSLOCASE SUBUNIT SECE"/>
    <property type="match status" value="1"/>
</dbReference>
<keyword evidence="12" id="KW-1185">Reference proteome</keyword>
<accession>A0A2A9DKQ0</accession>
<evidence type="ECO:0000256" key="6">
    <source>
        <dbReference type="ARBA" id="ARBA00022989"/>
    </source>
</evidence>
<reference evidence="11 12" key="1">
    <citation type="submission" date="2017-10" db="EMBL/GenBank/DDBJ databases">
        <title>Sequencing the genomes of 1000 actinobacteria strains.</title>
        <authorList>
            <person name="Klenk H.-P."/>
        </authorList>
    </citation>
    <scope>NUCLEOTIDE SEQUENCE [LARGE SCALE GENOMIC DNA]</scope>
    <source>
        <strain evidence="11 12">DSM 20688</strain>
    </source>
</reference>
<name>A0A2A9DKQ0_9CORY</name>
<dbReference type="RefSeq" id="WP_098388728.1">
    <property type="nucleotide sequence ID" value="NZ_LS483464.1"/>
</dbReference>
<keyword evidence="4 9" id="KW-0812">Transmembrane</keyword>
<evidence type="ECO:0000256" key="10">
    <source>
        <dbReference type="SAM" id="MobiDB-lite"/>
    </source>
</evidence>
<proteinExistence type="inferred from homology"/>
<gene>
    <name evidence="9" type="primary">secE</name>
    <name evidence="11" type="ORF">ATK06_0329</name>
</gene>
<evidence type="ECO:0000256" key="4">
    <source>
        <dbReference type="ARBA" id="ARBA00022692"/>
    </source>
</evidence>
<keyword evidence="5 9" id="KW-0653">Protein transport</keyword>
<comment type="function">
    <text evidence="9">Essential subunit of the Sec protein translocation channel SecYEG. Clamps together the 2 halves of SecY. May contact the channel plug during translocation.</text>
</comment>
<dbReference type="InterPro" id="IPR005807">
    <property type="entry name" value="SecE_bac"/>
</dbReference>
<evidence type="ECO:0000313" key="11">
    <source>
        <dbReference type="EMBL" id="PFG27278.1"/>
    </source>
</evidence>
<comment type="caution">
    <text evidence="11">The sequence shown here is derived from an EMBL/GenBank/DDBJ whole genome shotgun (WGS) entry which is preliminary data.</text>
</comment>
<dbReference type="Gene3D" id="1.20.5.1030">
    <property type="entry name" value="Preprotein translocase secy subunit"/>
    <property type="match status" value="1"/>
</dbReference>
<evidence type="ECO:0000256" key="8">
    <source>
        <dbReference type="ARBA" id="ARBA00023136"/>
    </source>
</evidence>
<dbReference type="HAMAP" id="MF_00422">
    <property type="entry name" value="SecE"/>
    <property type="match status" value="1"/>
</dbReference>
<evidence type="ECO:0000256" key="1">
    <source>
        <dbReference type="ARBA" id="ARBA00004370"/>
    </source>
</evidence>
<keyword evidence="7 9" id="KW-0811">Translocation</keyword>
<feature type="transmembrane region" description="Helical" evidence="9">
    <location>
        <begin position="69"/>
        <end position="90"/>
    </location>
</feature>
<evidence type="ECO:0000313" key="12">
    <source>
        <dbReference type="Proteomes" id="UP000221653"/>
    </source>
</evidence>
<dbReference type="NCBIfam" id="TIGR00964">
    <property type="entry name" value="secE_bact"/>
    <property type="match status" value="1"/>
</dbReference>
<evidence type="ECO:0000256" key="7">
    <source>
        <dbReference type="ARBA" id="ARBA00023010"/>
    </source>
</evidence>
<keyword evidence="3 9" id="KW-1003">Cell membrane</keyword>
<dbReference type="Pfam" id="PF00584">
    <property type="entry name" value="SecE"/>
    <property type="match status" value="1"/>
</dbReference>
<keyword evidence="8 9" id="KW-0472">Membrane</keyword>
<dbReference type="NCBIfam" id="NF005783">
    <property type="entry name" value="PRK07597.9-4"/>
    <property type="match status" value="1"/>
</dbReference>
<dbReference type="EMBL" id="PDJF01000001">
    <property type="protein sequence ID" value="PFG27278.1"/>
    <property type="molecule type" value="Genomic_DNA"/>
</dbReference>
<dbReference type="GO" id="GO:0065002">
    <property type="term" value="P:intracellular protein transmembrane transport"/>
    <property type="evidence" value="ECO:0007669"/>
    <property type="project" value="UniProtKB-UniRule"/>
</dbReference>